<accession>A0A5K7XFG5</accession>
<dbReference type="Pfam" id="PF07963">
    <property type="entry name" value="N_methyl"/>
    <property type="match status" value="1"/>
</dbReference>
<proteinExistence type="predicted"/>
<dbReference type="InterPro" id="IPR012902">
    <property type="entry name" value="N_methyl_site"/>
</dbReference>
<feature type="domain" description="DUF1559" evidence="2">
    <location>
        <begin position="51"/>
        <end position="286"/>
    </location>
</feature>
<dbReference type="SUPFAM" id="SSF54523">
    <property type="entry name" value="Pili subunits"/>
    <property type="match status" value="1"/>
</dbReference>
<sequence>MPDTQISQTPLSARRFRHRHRNPSSGFTLVELLVVIAIIGVLIALLLPAVQSARAAARRMTCTNNLKQIGLALHNYHAAKGSFPAGAGYENDAITWSWSARILPYFEQASASRLIDYTKNYGDPANSAGIKTLLDMYYCPEAPPNVLVGCCPTLPGPDDVAETNYSAIGTHRKLYYAIDNDGTGVMFDNSNIDFKDITDGSSNTLLVGEVDHDHNDPWKKTYPTYCPGDGCAVGKFWVTENRISTWRGINSLPTFEQTGIQSWHVNGAHLLFADGHVGFLPQSMEQTTLTALTTRNGDETIDMTGY</sequence>
<keyword evidence="1" id="KW-1133">Transmembrane helix</keyword>
<feature type="transmembrane region" description="Helical" evidence="1">
    <location>
        <begin position="27"/>
        <end position="50"/>
    </location>
</feature>
<protein>
    <recommendedName>
        <fullName evidence="2">DUF1559 domain-containing protein</fullName>
    </recommendedName>
</protein>
<evidence type="ECO:0000313" key="3">
    <source>
        <dbReference type="EMBL" id="BBO33621.1"/>
    </source>
</evidence>
<evidence type="ECO:0000313" key="4">
    <source>
        <dbReference type="Proteomes" id="UP000326837"/>
    </source>
</evidence>
<keyword evidence="4" id="KW-1185">Reference proteome</keyword>
<gene>
    <name evidence="3" type="ORF">PLANPX_3233</name>
</gene>
<dbReference type="AlphaFoldDB" id="A0A5K7XFG5"/>
<dbReference type="NCBIfam" id="TIGR04294">
    <property type="entry name" value="pre_pil_HX9DG"/>
    <property type="match status" value="1"/>
</dbReference>
<dbReference type="InterPro" id="IPR027558">
    <property type="entry name" value="Pre_pil_HX9DG_C"/>
</dbReference>
<dbReference type="PROSITE" id="PS00409">
    <property type="entry name" value="PROKAR_NTER_METHYL"/>
    <property type="match status" value="1"/>
</dbReference>
<reference evidence="4" key="1">
    <citation type="submission" date="2019-10" db="EMBL/GenBank/DDBJ databases">
        <title>Lacipirellula parvula gen. nov., sp. nov., representing a lineage of planctomycetes widespread in freshwater anoxic habitats, and description of the family Lacipirellulaceae.</title>
        <authorList>
            <person name="Dedysh S.N."/>
            <person name="Kulichevskaya I.S."/>
            <person name="Beletsky A.V."/>
            <person name="Rakitin A.L."/>
            <person name="Mardanov A.V."/>
            <person name="Ivanova A.A."/>
            <person name="Saltykova V.X."/>
            <person name="Rijpstra W.I.C."/>
            <person name="Sinninghe Damste J.S."/>
            <person name="Ravin N.V."/>
        </authorList>
    </citation>
    <scope>NUCLEOTIDE SEQUENCE [LARGE SCALE GENOMIC DNA]</scope>
    <source>
        <strain evidence="4">PX69</strain>
    </source>
</reference>
<organism evidence="3 4">
    <name type="scientific">Lacipirellula parvula</name>
    <dbReference type="NCBI Taxonomy" id="2650471"/>
    <lineage>
        <taxon>Bacteria</taxon>
        <taxon>Pseudomonadati</taxon>
        <taxon>Planctomycetota</taxon>
        <taxon>Planctomycetia</taxon>
        <taxon>Pirellulales</taxon>
        <taxon>Lacipirellulaceae</taxon>
        <taxon>Lacipirellula</taxon>
    </lineage>
</organism>
<dbReference type="InterPro" id="IPR045584">
    <property type="entry name" value="Pilin-like"/>
</dbReference>
<dbReference type="Pfam" id="PF07596">
    <property type="entry name" value="SBP_bac_10"/>
    <property type="match status" value="1"/>
</dbReference>
<dbReference type="PANTHER" id="PTHR30093">
    <property type="entry name" value="GENERAL SECRETION PATHWAY PROTEIN G"/>
    <property type="match status" value="1"/>
</dbReference>
<name>A0A5K7XFG5_9BACT</name>
<dbReference type="Proteomes" id="UP000326837">
    <property type="component" value="Chromosome"/>
</dbReference>
<keyword evidence="1" id="KW-0812">Transmembrane</keyword>
<dbReference type="RefSeq" id="WP_152099358.1">
    <property type="nucleotide sequence ID" value="NZ_AP021861.1"/>
</dbReference>
<evidence type="ECO:0000256" key="1">
    <source>
        <dbReference type="SAM" id="Phobius"/>
    </source>
</evidence>
<dbReference type="KEGG" id="lpav:PLANPX_3233"/>
<dbReference type="Gene3D" id="3.30.700.10">
    <property type="entry name" value="Glycoprotein, Type 4 Pilin"/>
    <property type="match status" value="1"/>
</dbReference>
<keyword evidence="1" id="KW-0472">Membrane</keyword>
<dbReference type="EMBL" id="AP021861">
    <property type="protein sequence ID" value="BBO33621.1"/>
    <property type="molecule type" value="Genomic_DNA"/>
</dbReference>
<dbReference type="NCBIfam" id="TIGR02532">
    <property type="entry name" value="IV_pilin_GFxxxE"/>
    <property type="match status" value="1"/>
</dbReference>
<dbReference type="InterPro" id="IPR011453">
    <property type="entry name" value="DUF1559"/>
</dbReference>
<dbReference type="PANTHER" id="PTHR30093:SF2">
    <property type="entry name" value="TYPE II SECRETION SYSTEM PROTEIN H"/>
    <property type="match status" value="1"/>
</dbReference>
<evidence type="ECO:0000259" key="2">
    <source>
        <dbReference type="Pfam" id="PF07596"/>
    </source>
</evidence>